<reference evidence="1 2" key="1">
    <citation type="submission" date="2019-04" db="EMBL/GenBank/DDBJ databases">
        <title>A novel phosphate-accumulating bacterium identified in bioreactor for phosphate removal from wastewater.</title>
        <authorList>
            <person name="Kotlyarov R.Y."/>
            <person name="Beletsky A.V."/>
            <person name="Kallistova A.Y."/>
            <person name="Dorofeev A.G."/>
            <person name="Nikolaev Y.Y."/>
            <person name="Pimenov N.V."/>
            <person name="Ravin N.V."/>
            <person name="Mardanov A.V."/>
        </authorList>
    </citation>
    <scope>NUCLEOTIDE SEQUENCE [LARGE SCALE GENOMIC DNA]</scope>
    <source>
        <strain evidence="1 2">Bin19</strain>
    </source>
</reference>
<dbReference type="AlphaFoldDB" id="A0A5S4ERS9"/>
<protein>
    <submittedName>
        <fullName evidence="1">Uncharacterized protein</fullName>
    </submittedName>
</protein>
<gene>
    <name evidence="1" type="ORF">ACCUM_2121</name>
</gene>
<keyword evidence="2" id="KW-1185">Reference proteome</keyword>
<evidence type="ECO:0000313" key="2">
    <source>
        <dbReference type="Proteomes" id="UP000306324"/>
    </source>
</evidence>
<accession>A0A5S4ERS9</accession>
<comment type="caution">
    <text evidence="1">The sequence shown here is derived from an EMBL/GenBank/DDBJ whole genome shotgun (WGS) entry which is preliminary data.</text>
</comment>
<organism evidence="1 2">
    <name type="scientific">Candidatus Accumulibacter phosphatis</name>
    <dbReference type="NCBI Taxonomy" id="327160"/>
    <lineage>
        <taxon>Bacteria</taxon>
        <taxon>Pseudomonadati</taxon>
        <taxon>Pseudomonadota</taxon>
        <taxon>Betaproteobacteria</taxon>
        <taxon>Candidatus Accumulibacter</taxon>
    </lineage>
</organism>
<dbReference type="Proteomes" id="UP000306324">
    <property type="component" value="Unassembled WGS sequence"/>
</dbReference>
<proteinExistence type="predicted"/>
<name>A0A5S4ERS9_9PROT</name>
<sequence length="38" mass="4091">MNLHGVFAEPLSNWNDRLPGAWLCGISVPGIDNLLAAQ</sequence>
<dbReference type="EMBL" id="SWAD01000010">
    <property type="protein sequence ID" value="TMQ78196.1"/>
    <property type="molecule type" value="Genomic_DNA"/>
</dbReference>
<evidence type="ECO:0000313" key="1">
    <source>
        <dbReference type="EMBL" id="TMQ78196.1"/>
    </source>
</evidence>